<sequence>MSSSTPRPRSGDAAHQVTYPPSAGGGVVTSASPIGVAFNRTTQKMILVTKTRIGTSDHRLQINELSLRDGRWVSEPARTVGLSENFDYESDSAPSLFVDDSPSGGLTGKITIVARRTRSDGASNINRYMEINDRTVAGGWRASLMGNEWNYSYSSPAIIRFGDNNFYAFRWYEPETPSEHNRIIVHRMADGISDGTLHDQDDVRYLSETGIRSCPRRPSDP</sequence>
<protein>
    <submittedName>
        <fullName evidence="2">Uncharacterized protein</fullName>
    </submittedName>
</protein>
<feature type="region of interest" description="Disordered" evidence="1">
    <location>
        <begin position="1"/>
        <end position="26"/>
    </location>
</feature>
<gene>
    <name evidence="2" type="ORF">EWV80_02985</name>
</gene>
<evidence type="ECO:0000313" key="3">
    <source>
        <dbReference type="Proteomes" id="UP000320551"/>
    </source>
</evidence>
<dbReference type="Proteomes" id="UP000320551">
    <property type="component" value="Unassembled WGS sequence"/>
</dbReference>
<accession>A0A552E6A3</accession>
<proteinExistence type="predicted"/>
<comment type="caution">
    <text evidence="2">The sequence shown here is derived from an EMBL/GenBank/DDBJ whole genome shotgun (WGS) entry which is preliminary data.</text>
</comment>
<organism evidence="2 3">
    <name type="scientific">Microcystis aeruginosa Ma_QC_B_20070730_S2</name>
    <dbReference type="NCBI Taxonomy" id="2486256"/>
    <lineage>
        <taxon>Bacteria</taxon>
        <taxon>Bacillati</taxon>
        <taxon>Cyanobacteriota</taxon>
        <taxon>Cyanophyceae</taxon>
        <taxon>Oscillatoriophycideae</taxon>
        <taxon>Chroococcales</taxon>
        <taxon>Microcystaceae</taxon>
        <taxon>Microcystis</taxon>
    </lineage>
</organism>
<name>A0A552E6A3_MICAE</name>
<reference evidence="2 3" key="1">
    <citation type="submission" date="2019-01" db="EMBL/GenBank/DDBJ databases">
        <title>Coherence of Microcystis species and biogeography revealed through population genomics.</title>
        <authorList>
            <person name="Perez-Carrascal O.M."/>
            <person name="Terrat Y."/>
            <person name="Giani A."/>
            <person name="Fortin N."/>
            <person name="Tromas N."/>
            <person name="Shapiro B.J."/>
        </authorList>
    </citation>
    <scope>NUCLEOTIDE SEQUENCE [LARGE SCALE GENOMIC DNA]</scope>
    <source>
        <strain evidence="2">Ma_QC_B_20070730_S2</strain>
    </source>
</reference>
<dbReference type="EMBL" id="SFBK01000039">
    <property type="protein sequence ID" value="TRU29972.1"/>
    <property type="molecule type" value="Genomic_DNA"/>
</dbReference>
<dbReference type="AlphaFoldDB" id="A0A552E6A3"/>
<evidence type="ECO:0000256" key="1">
    <source>
        <dbReference type="SAM" id="MobiDB-lite"/>
    </source>
</evidence>
<evidence type="ECO:0000313" key="2">
    <source>
        <dbReference type="EMBL" id="TRU29972.1"/>
    </source>
</evidence>